<evidence type="ECO:0000256" key="7">
    <source>
        <dbReference type="ARBA" id="ARBA00023136"/>
    </source>
</evidence>
<evidence type="ECO:0000259" key="9">
    <source>
        <dbReference type="PROSITE" id="PS50928"/>
    </source>
</evidence>
<feature type="transmembrane region" description="Helical" evidence="8">
    <location>
        <begin position="135"/>
        <end position="158"/>
    </location>
</feature>
<keyword evidence="3 8" id="KW-0813">Transport</keyword>
<dbReference type="Proteomes" id="UP000196125">
    <property type="component" value="Unassembled WGS sequence"/>
</dbReference>
<feature type="transmembrane region" description="Helical" evidence="8">
    <location>
        <begin position="216"/>
        <end position="245"/>
    </location>
</feature>
<dbReference type="PANTHER" id="PTHR42929">
    <property type="entry name" value="INNER MEMBRANE ABC TRANSPORTER PERMEASE PROTEIN YDCU-RELATED-RELATED"/>
    <property type="match status" value="1"/>
</dbReference>
<sequence length="322" mass="35873">MNHKESVTAPLKTHDMRISPVRHSHSVTRFARLKKWQPLLLIIPFAVFFYIFQLSPMLWVVTNSFSDGTQASLENYREIFDSPFILQGFGNSLWIAFWSSLAGLFIAALLVSSLRHLNSRIRDMVIAFTNMSSNFVGVPLAFAFIIILGTNGALTLLLRKFGILDEFNLYGRWGLLAIYTYFQIPLGALLLYPAFDALKKDWQEAAALLGANTRQYWLRIALPVLAPALFGTFIILFANAIGAYASAYALTLGNYNLITIRIASLVSGDLFLEPNLAAAISVLLIAILALVTVVNQWLITKSGHTQSEKTQSRKTRGSDAKH</sequence>
<protein>
    <submittedName>
        <fullName evidence="10">Sulfate transport system permease protein CysW</fullName>
    </submittedName>
</protein>
<dbReference type="InterPro" id="IPR035906">
    <property type="entry name" value="MetI-like_sf"/>
</dbReference>
<organism evidence="10 11">
    <name type="scientific">Vibrio mangrovi</name>
    <dbReference type="NCBI Taxonomy" id="474394"/>
    <lineage>
        <taxon>Bacteria</taxon>
        <taxon>Pseudomonadati</taxon>
        <taxon>Pseudomonadota</taxon>
        <taxon>Gammaproteobacteria</taxon>
        <taxon>Vibrionales</taxon>
        <taxon>Vibrionaceae</taxon>
        <taxon>Vibrio</taxon>
    </lineage>
</organism>
<evidence type="ECO:0000256" key="3">
    <source>
        <dbReference type="ARBA" id="ARBA00022448"/>
    </source>
</evidence>
<dbReference type="PANTHER" id="PTHR42929:SF1">
    <property type="entry name" value="INNER MEMBRANE ABC TRANSPORTER PERMEASE PROTEIN YDCU-RELATED"/>
    <property type="match status" value="1"/>
</dbReference>
<evidence type="ECO:0000256" key="1">
    <source>
        <dbReference type="ARBA" id="ARBA00004651"/>
    </source>
</evidence>
<name>A0A1Y6ISI5_9VIBR</name>
<evidence type="ECO:0000256" key="6">
    <source>
        <dbReference type="ARBA" id="ARBA00022989"/>
    </source>
</evidence>
<dbReference type="SUPFAM" id="SSF161098">
    <property type="entry name" value="MetI-like"/>
    <property type="match status" value="1"/>
</dbReference>
<evidence type="ECO:0000256" key="4">
    <source>
        <dbReference type="ARBA" id="ARBA00022475"/>
    </source>
</evidence>
<dbReference type="GO" id="GO:0005886">
    <property type="term" value="C:plasma membrane"/>
    <property type="evidence" value="ECO:0007669"/>
    <property type="project" value="UniProtKB-SubCell"/>
</dbReference>
<proteinExistence type="inferred from homology"/>
<feature type="transmembrane region" description="Helical" evidence="8">
    <location>
        <begin position="276"/>
        <end position="299"/>
    </location>
</feature>
<keyword evidence="6 8" id="KW-1133">Transmembrane helix</keyword>
<keyword evidence="7 8" id="KW-0472">Membrane</keyword>
<feature type="transmembrane region" description="Helical" evidence="8">
    <location>
        <begin position="93"/>
        <end position="114"/>
    </location>
</feature>
<evidence type="ECO:0000256" key="8">
    <source>
        <dbReference type="RuleBase" id="RU363032"/>
    </source>
</evidence>
<evidence type="ECO:0000256" key="2">
    <source>
        <dbReference type="ARBA" id="ARBA00007069"/>
    </source>
</evidence>
<gene>
    <name evidence="10" type="primary">cysW_1</name>
    <name evidence="10" type="ORF">VIM7927_00255</name>
</gene>
<feature type="transmembrane region" description="Helical" evidence="8">
    <location>
        <begin position="170"/>
        <end position="195"/>
    </location>
</feature>
<dbReference type="AlphaFoldDB" id="A0A1Y6ISI5"/>
<evidence type="ECO:0000313" key="11">
    <source>
        <dbReference type="Proteomes" id="UP000196125"/>
    </source>
</evidence>
<feature type="transmembrane region" description="Helical" evidence="8">
    <location>
        <begin position="39"/>
        <end position="61"/>
    </location>
</feature>
<accession>A0A1Y6ISI5</accession>
<dbReference type="InterPro" id="IPR000515">
    <property type="entry name" value="MetI-like"/>
</dbReference>
<dbReference type="Gene3D" id="1.10.3720.10">
    <property type="entry name" value="MetI-like"/>
    <property type="match status" value="1"/>
</dbReference>
<dbReference type="CDD" id="cd06261">
    <property type="entry name" value="TM_PBP2"/>
    <property type="match status" value="1"/>
</dbReference>
<keyword evidence="5 8" id="KW-0812">Transmembrane</keyword>
<dbReference type="EMBL" id="FXXI01000001">
    <property type="protein sequence ID" value="SMR99033.1"/>
    <property type="molecule type" value="Genomic_DNA"/>
</dbReference>
<dbReference type="GO" id="GO:0055085">
    <property type="term" value="P:transmembrane transport"/>
    <property type="evidence" value="ECO:0007669"/>
    <property type="project" value="InterPro"/>
</dbReference>
<feature type="domain" description="ABC transmembrane type-1" evidence="9">
    <location>
        <begin position="89"/>
        <end position="295"/>
    </location>
</feature>
<comment type="similarity">
    <text evidence="2">Belongs to the binding-protein-dependent transport system permease family. CysTW subfamily.</text>
</comment>
<comment type="subcellular location">
    <subcellularLocation>
        <location evidence="1 8">Cell membrane</location>
        <topology evidence="1 8">Multi-pass membrane protein</topology>
    </subcellularLocation>
</comment>
<reference evidence="10 11" key="1">
    <citation type="submission" date="2017-05" db="EMBL/GenBank/DDBJ databases">
        <authorList>
            <person name="Song R."/>
            <person name="Chenine A.L."/>
            <person name="Ruprecht R.M."/>
        </authorList>
    </citation>
    <scope>NUCLEOTIDE SEQUENCE [LARGE SCALE GENOMIC DNA]</scope>
    <source>
        <strain evidence="10 11">CECT 7927</strain>
    </source>
</reference>
<evidence type="ECO:0000256" key="5">
    <source>
        <dbReference type="ARBA" id="ARBA00022692"/>
    </source>
</evidence>
<dbReference type="PROSITE" id="PS50928">
    <property type="entry name" value="ABC_TM1"/>
    <property type="match status" value="1"/>
</dbReference>
<evidence type="ECO:0000313" key="10">
    <source>
        <dbReference type="EMBL" id="SMR99033.1"/>
    </source>
</evidence>
<keyword evidence="4" id="KW-1003">Cell membrane</keyword>
<dbReference type="Pfam" id="PF00528">
    <property type="entry name" value="BPD_transp_1"/>
    <property type="match status" value="1"/>
</dbReference>